<evidence type="ECO:0000313" key="3">
    <source>
        <dbReference type="EMBL" id="MBD3927278.1"/>
    </source>
</evidence>
<evidence type="ECO:0008006" key="5">
    <source>
        <dbReference type="Google" id="ProtNLM"/>
    </source>
</evidence>
<feature type="compositionally biased region" description="Basic and acidic residues" evidence="1">
    <location>
        <begin position="199"/>
        <end position="212"/>
    </location>
</feature>
<organism evidence="3 4">
    <name type="scientific">Nocardioides cavernae</name>
    <dbReference type="NCBI Taxonomy" id="1921566"/>
    <lineage>
        <taxon>Bacteria</taxon>
        <taxon>Bacillati</taxon>
        <taxon>Actinomycetota</taxon>
        <taxon>Actinomycetes</taxon>
        <taxon>Propionibacteriales</taxon>
        <taxon>Nocardioidaceae</taxon>
        <taxon>Nocardioides</taxon>
    </lineage>
</organism>
<comment type="caution">
    <text evidence="3">The sequence shown here is derived from an EMBL/GenBank/DDBJ whole genome shotgun (WGS) entry which is preliminary data.</text>
</comment>
<feature type="region of interest" description="Disordered" evidence="1">
    <location>
        <begin position="198"/>
        <end position="228"/>
    </location>
</feature>
<protein>
    <recommendedName>
        <fullName evidence="5">DUF2238 domain-containing protein</fullName>
    </recommendedName>
</protein>
<name>A0ABR8NGM3_9ACTN</name>
<dbReference type="RefSeq" id="WP_191197136.1">
    <property type="nucleotide sequence ID" value="NZ_JACXYZ010000005.1"/>
</dbReference>
<feature type="transmembrane region" description="Helical" evidence="2">
    <location>
        <begin position="53"/>
        <end position="70"/>
    </location>
</feature>
<gene>
    <name evidence="3" type="ORF">IEZ26_21835</name>
</gene>
<evidence type="ECO:0000256" key="2">
    <source>
        <dbReference type="SAM" id="Phobius"/>
    </source>
</evidence>
<keyword evidence="4" id="KW-1185">Reference proteome</keyword>
<feature type="transmembrane region" description="Helical" evidence="2">
    <location>
        <begin position="174"/>
        <end position="193"/>
    </location>
</feature>
<sequence>MPVPTVGRAPGAAPGWIVAADLLAKTLLLLAVARVAIDPGWGNLEGKAPGTRAVTYPMLALLVPVLHLALGRTRPYPWGADLLVTLPAFSDVLGNRLDLYDRVVWFDDAMHVAATCALSAGVLVLSGAARLPLDRRLQLSVAAGLTMSLAWELWEYVAFVTRSGEAATAYVDTLGDLALGWLGAVLAALLLAVPGRSGRPVERTRAPRRRDLWPCTPAPPEGHRGGRT</sequence>
<dbReference type="InterPro" id="IPR014509">
    <property type="entry name" value="YjdF-like"/>
</dbReference>
<dbReference type="Proteomes" id="UP000618818">
    <property type="component" value="Unassembled WGS sequence"/>
</dbReference>
<proteinExistence type="predicted"/>
<accession>A0ABR8NGM3</accession>
<keyword evidence="2" id="KW-0812">Transmembrane</keyword>
<dbReference type="Pfam" id="PF09997">
    <property type="entry name" value="DUF2238"/>
    <property type="match status" value="1"/>
</dbReference>
<evidence type="ECO:0000313" key="4">
    <source>
        <dbReference type="Proteomes" id="UP000618818"/>
    </source>
</evidence>
<feature type="transmembrane region" description="Helical" evidence="2">
    <location>
        <begin position="12"/>
        <end position="32"/>
    </location>
</feature>
<keyword evidence="2" id="KW-0472">Membrane</keyword>
<reference evidence="3 4" key="1">
    <citation type="submission" date="2020-09" db="EMBL/GenBank/DDBJ databases">
        <title>novel species in genus Nocardioides.</title>
        <authorList>
            <person name="Zhang G."/>
        </authorList>
    </citation>
    <scope>NUCLEOTIDE SEQUENCE [LARGE SCALE GENOMIC DNA]</scope>
    <source>
        <strain evidence="3 4">KCTC 39551</strain>
    </source>
</reference>
<dbReference type="EMBL" id="JACXYZ010000005">
    <property type="protein sequence ID" value="MBD3927278.1"/>
    <property type="molecule type" value="Genomic_DNA"/>
</dbReference>
<feature type="transmembrane region" description="Helical" evidence="2">
    <location>
        <begin position="136"/>
        <end position="154"/>
    </location>
</feature>
<feature type="transmembrane region" description="Helical" evidence="2">
    <location>
        <begin position="109"/>
        <end position="129"/>
    </location>
</feature>
<keyword evidence="2" id="KW-1133">Transmembrane helix</keyword>
<evidence type="ECO:0000256" key="1">
    <source>
        <dbReference type="SAM" id="MobiDB-lite"/>
    </source>
</evidence>